<dbReference type="RefSeq" id="XP_040742805.1">
    <property type="nucleotide sequence ID" value="XM_040887793.1"/>
</dbReference>
<gene>
    <name evidence="3" type="ORF">DL89DRAFT_268102</name>
</gene>
<evidence type="ECO:0000256" key="1">
    <source>
        <dbReference type="SAM" id="MobiDB-lite"/>
    </source>
</evidence>
<evidence type="ECO:0000313" key="4">
    <source>
        <dbReference type="Proteomes" id="UP000193922"/>
    </source>
</evidence>
<feature type="compositionally biased region" description="Basic residues" evidence="1">
    <location>
        <begin position="108"/>
        <end position="125"/>
    </location>
</feature>
<dbReference type="AlphaFoldDB" id="A0A1Y1W6B0"/>
<feature type="signal peptide" evidence="2">
    <location>
        <begin position="1"/>
        <end position="17"/>
    </location>
</feature>
<dbReference type="GeneID" id="63804441"/>
<dbReference type="EMBL" id="MCFD01000008">
    <property type="protein sequence ID" value="ORX69073.1"/>
    <property type="molecule type" value="Genomic_DNA"/>
</dbReference>
<feature type="region of interest" description="Disordered" evidence="1">
    <location>
        <begin position="62"/>
        <end position="86"/>
    </location>
</feature>
<keyword evidence="2" id="KW-0732">Signal</keyword>
<dbReference type="Proteomes" id="UP000193922">
    <property type="component" value="Unassembled WGS sequence"/>
</dbReference>
<dbReference type="OrthoDB" id="10625682at2759"/>
<accession>A0A1Y1W6B0</accession>
<feature type="region of interest" description="Disordered" evidence="1">
    <location>
        <begin position="101"/>
        <end position="130"/>
    </location>
</feature>
<comment type="caution">
    <text evidence="3">The sequence shown here is derived from an EMBL/GenBank/DDBJ whole genome shotgun (WGS) entry which is preliminary data.</text>
</comment>
<proteinExistence type="predicted"/>
<evidence type="ECO:0000313" key="3">
    <source>
        <dbReference type="EMBL" id="ORX69073.1"/>
    </source>
</evidence>
<protein>
    <submittedName>
        <fullName evidence="3">Uncharacterized protein</fullName>
    </submittedName>
</protein>
<name>A0A1Y1W6B0_9FUNG</name>
<evidence type="ECO:0000256" key="2">
    <source>
        <dbReference type="SAM" id="SignalP"/>
    </source>
</evidence>
<feature type="compositionally biased region" description="Basic residues" evidence="1">
    <location>
        <begin position="72"/>
        <end position="83"/>
    </location>
</feature>
<keyword evidence="4" id="KW-1185">Reference proteome</keyword>
<sequence>MRLTLTTSFTLLAAVTAASQVGYGGERAEDNNQAALAKRMMILQECSITGCWRDKPDLIQWNRPTRQPVKSKNSKKHSSKAKRLITTQDCPTTGCDGFPPKFSTQWRWPKRKPSKTKKHSSKAKRSGQVDYQDVDDFAQEGFGGDDEYNQRIGRTLGMIFGRLINRGFVNN</sequence>
<organism evidence="3 4">
    <name type="scientific">Linderina pennispora</name>
    <dbReference type="NCBI Taxonomy" id="61395"/>
    <lineage>
        <taxon>Eukaryota</taxon>
        <taxon>Fungi</taxon>
        <taxon>Fungi incertae sedis</taxon>
        <taxon>Zoopagomycota</taxon>
        <taxon>Kickxellomycotina</taxon>
        <taxon>Kickxellomycetes</taxon>
        <taxon>Kickxellales</taxon>
        <taxon>Kickxellaceae</taxon>
        <taxon>Linderina</taxon>
    </lineage>
</organism>
<feature type="chain" id="PRO_5012056178" evidence="2">
    <location>
        <begin position="18"/>
        <end position="171"/>
    </location>
</feature>
<reference evidence="3 4" key="1">
    <citation type="submission" date="2016-07" db="EMBL/GenBank/DDBJ databases">
        <title>Pervasive Adenine N6-methylation of Active Genes in Fungi.</title>
        <authorList>
            <consortium name="DOE Joint Genome Institute"/>
            <person name="Mondo S.J."/>
            <person name="Dannebaum R.O."/>
            <person name="Kuo R.C."/>
            <person name="Labutti K."/>
            <person name="Haridas S."/>
            <person name="Kuo A."/>
            <person name="Salamov A."/>
            <person name="Ahrendt S.R."/>
            <person name="Lipzen A."/>
            <person name="Sullivan W."/>
            <person name="Andreopoulos W.B."/>
            <person name="Clum A."/>
            <person name="Lindquist E."/>
            <person name="Daum C."/>
            <person name="Ramamoorthy G.K."/>
            <person name="Gryganskyi A."/>
            <person name="Culley D."/>
            <person name="Magnuson J.K."/>
            <person name="James T.Y."/>
            <person name="O'Malley M.A."/>
            <person name="Stajich J.E."/>
            <person name="Spatafora J.W."/>
            <person name="Visel A."/>
            <person name="Grigoriev I.V."/>
        </authorList>
    </citation>
    <scope>NUCLEOTIDE SEQUENCE [LARGE SCALE GENOMIC DNA]</scope>
    <source>
        <strain evidence="3 4">ATCC 12442</strain>
    </source>
</reference>